<name>A0AAD4S7M1_9MAGN</name>
<organism evidence="1 2">
    <name type="scientific">Papaver atlanticum</name>
    <dbReference type="NCBI Taxonomy" id="357466"/>
    <lineage>
        <taxon>Eukaryota</taxon>
        <taxon>Viridiplantae</taxon>
        <taxon>Streptophyta</taxon>
        <taxon>Embryophyta</taxon>
        <taxon>Tracheophyta</taxon>
        <taxon>Spermatophyta</taxon>
        <taxon>Magnoliopsida</taxon>
        <taxon>Ranunculales</taxon>
        <taxon>Papaveraceae</taxon>
        <taxon>Papaveroideae</taxon>
        <taxon>Papaver</taxon>
    </lineage>
</organism>
<dbReference type="EMBL" id="JAJJMB010012966">
    <property type="protein sequence ID" value="KAI3872174.1"/>
    <property type="molecule type" value="Genomic_DNA"/>
</dbReference>
<keyword evidence="2" id="KW-1185">Reference proteome</keyword>
<accession>A0AAD4S7M1</accession>
<sequence>MLARNLQKPSSILVISIHWETQGPSANRVWIDQNSPSRNLILILNCLPPLRHESLQREGTSGTNGASISW</sequence>
<dbReference type="Proteomes" id="UP001202328">
    <property type="component" value="Unassembled WGS sequence"/>
</dbReference>
<evidence type="ECO:0000313" key="1">
    <source>
        <dbReference type="EMBL" id="KAI3872174.1"/>
    </source>
</evidence>
<evidence type="ECO:0000313" key="2">
    <source>
        <dbReference type="Proteomes" id="UP001202328"/>
    </source>
</evidence>
<reference evidence="1" key="1">
    <citation type="submission" date="2022-04" db="EMBL/GenBank/DDBJ databases">
        <title>A functionally conserved STORR gene fusion in Papaver species that diverged 16.8 million years ago.</title>
        <authorList>
            <person name="Catania T."/>
        </authorList>
    </citation>
    <scope>NUCLEOTIDE SEQUENCE</scope>
    <source>
        <strain evidence="1">S-188037</strain>
    </source>
</reference>
<comment type="caution">
    <text evidence="1">The sequence shown here is derived from an EMBL/GenBank/DDBJ whole genome shotgun (WGS) entry which is preliminary data.</text>
</comment>
<protein>
    <submittedName>
        <fullName evidence="1">Uncharacterized protein</fullName>
    </submittedName>
</protein>
<gene>
    <name evidence="1" type="ORF">MKW98_011666</name>
</gene>
<proteinExistence type="predicted"/>
<dbReference type="AlphaFoldDB" id="A0AAD4S7M1"/>